<keyword evidence="3" id="KW-1185">Reference proteome</keyword>
<organism evidence="2 3">
    <name type="scientific">Caenorhabditis nigoni</name>
    <dbReference type="NCBI Taxonomy" id="1611254"/>
    <lineage>
        <taxon>Eukaryota</taxon>
        <taxon>Metazoa</taxon>
        <taxon>Ecdysozoa</taxon>
        <taxon>Nematoda</taxon>
        <taxon>Chromadorea</taxon>
        <taxon>Rhabditida</taxon>
        <taxon>Rhabditina</taxon>
        <taxon>Rhabditomorpha</taxon>
        <taxon>Rhabditoidea</taxon>
        <taxon>Rhabditidae</taxon>
        <taxon>Peloderinae</taxon>
        <taxon>Caenorhabditis</taxon>
    </lineage>
</organism>
<reference evidence="3" key="1">
    <citation type="submission" date="2017-10" db="EMBL/GenBank/DDBJ databases">
        <title>Rapid genome shrinkage in a self-fertile nematode reveals novel sperm competition proteins.</title>
        <authorList>
            <person name="Yin D."/>
            <person name="Schwarz E.M."/>
            <person name="Thomas C.G."/>
            <person name="Felde R.L."/>
            <person name="Korf I.F."/>
            <person name="Cutter A.D."/>
            <person name="Schartner C.M."/>
            <person name="Ralston E.J."/>
            <person name="Meyer B.J."/>
            <person name="Haag E.S."/>
        </authorList>
    </citation>
    <scope>NUCLEOTIDE SEQUENCE [LARGE SCALE GENOMIC DNA]</scope>
    <source>
        <strain evidence="3">JU1422</strain>
    </source>
</reference>
<feature type="compositionally biased region" description="Basic and acidic residues" evidence="1">
    <location>
        <begin position="32"/>
        <end position="43"/>
    </location>
</feature>
<evidence type="ECO:0000313" key="3">
    <source>
        <dbReference type="Proteomes" id="UP000230233"/>
    </source>
</evidence>
<proteinExistence type="predicted"/>
<sequence>MYTPDPMKIDAPSPKRISLDPKDNVSTQGESPHTKPEKPENPKNLKSSDSLEELAVKDKVLDAKSPNGNEPVVPVELGEQFDGFEFQVPNRVNPIQPRNEHSDDLNLEGLLNGNIQAGDVKIEVEMFPNVAGGGPDPAHALDAPMEDIVSGHVGQSVEVSVVTIRNWIAYLQTGATEFVVNELLELVDGANDATGANAPNFN</sequence>
<protein>
    <submittedName>
        <fullName evidence="2">Uncharacterized protein</fullName>
    </submittedName>
</protein>
<dbReference type="EMBL" id="PDUG01000004">
    <property type="protein sequence ID" value="PIC37116.1"/>
    <property type="molecule type" value="Genomic_DNA"/>
</dbReference>
<evidence type="ECO:0000313" key="2">
    <source>
        <dbReference type="EMBL" id="PIC37116.1"/>
    </source>
</evidence>
<comment type="caution">
    <text evidence="2">The sequence shown here is derived from an EMBL/GenBank/DDBJ whole genome shotgun (WGS) entry which is preliminary data.</text>
</comment>
<name>A0A2G5UCY6_9PELO</name>
<dbReference type="Proteomes" id="UP000230233">
    <property type="component" value="Chromosome IV"/>
</dbReference>
<evidence type="ECO:0000256" key="1">
    <source>
        <dbReference type="SAM" id="MobiDB-lite"/>
    </source>
</evidence>
<gene>
    <name evidence="2" type="primary">Cnig_chr_IV.g15861</name>
    <name evidence="2" type="ORF">B9Z55_015861</name>
</gene>
<accession>A0A2G5UCY6</accession>
<dbReference type="AlphaFoldDB" id="A0A2G5UCY6"/>
<feature type="region of interest" description="Disordered" evidence="1">
    <location>
        <begin position="1"/>
        <end position="56"/>
    </location>
</feature>